<reference evidence="1" key="1">
    <citation type="submission" date="2020-11" db="EMBL/GenBank/DDBJ databases">
        <authorList>
            <consortium name="DOE Joint Genome Institute"/>
            <person name="Ahrendt S."/>
            <person name="Riley R."/>
            <person name="Andreopoulos W."/>
            <person name="Labutti K."/>
            <person name="Pangilinan J."/>
            <person name="Ruiz-Duenas F.J."/>
            <person name="Barrasa J.M."/>
            <person name="Sanchez-Garcia M."/>
            <person name="Camarero S."/>
            <person name="Miyauchi S."/>
            <person name="Serrano A."/>
            <person name="Linde D."/>
            <person name="Babiker R."/>
            <person name="Drula E."/>
            <person name="Ayuso-Fernandez I."/>
            <person name="Pacheco R."/>
            <person name="Padilla G."/>
            <person name="Ferreira P."/>
            <person name="Barriuso J."/>
            <person name="Kellner H."/>
            <person name="Castanera R."/>
            <person name="Alfaro M."/>
            <person name="Ramirez L."/>
            <person name="Pisabarro A.G."/>
            <person name="Kuo A."/>
            <person name="Tritt A."/>
            <person name="Lipzen A."/>
            <person name="He G."/>
            <person name="Yan M."/>
            <person name="Ng V."/>
            <person name="Cullen D."/>
            <person name="Martin F."/>
            <person name="Rosso M.-N."/>
            <person name="Henrissat B."/>
            <person name="Hibbett D."/>
            <person name="Martinez A.T."/>
            <person name="Grigoriev I.V."/>
        </authorList>
    </citation>
    <scope>NUCLEOTIDE SEQUENCE</scope>
    <source>
        <strain evidence="1">AH 40177</strain>
    </source>
</reference>
<name>A0A9P5P769_9AGAR</name>
<organism evidence="1 2">
    <name type="scientific">Rhodocollybia butyracea</name>
    <dbReference type="NCBI Taxonomy" id="206335"/>
    <lineage>
        <taxon>Eukaryota</taxon>
        <taxon>Fungi</taxon>
        <taxon>Dikarya</taxon>
        <taxon>Basidiomycota</taxon>
        <taxon>Agaricomycotina</taxon>
        <taxon>Agaricomycetes</taxon>
        <taxon>Agaricomycetidae</taxon>
        <taxon>Agaricales</taxon>
        <taxon>Marasmiineae</taxon>
        <taxon>Omphalotaceae</taxon>
        <taxon>Rhodocollybia</taxon>
    </lineage>
</organism>
<accession>A0A9P5P769</accession>
<evidence type="ECO:0000313" key="2">
    <source>
        <dbReference type="Proteomes" id="UP000772434"/>
    </source>
</evidence>
<dbReference type="EMBL" id="JADNRY010000295">
    <property type="protein sequence ID" value="KAF9059526.1"/>
    <property type="molecule type" value="Genomic_DNA"/>
</dbReference>
<dbReference type="AlphaFoldDB" id="A0A9P5P769"/>
<dbReference type="OrthoDB" id="3226250at2759"/>
<proteinExistence type="predicted"/>
<sequence>MSWLQNLIQKPYGPYSETLLLNKDTKTLKTRLELNDVYMTSNGEPTGLNETEWVATPPHKLRTVNFIGTFKIEELKWLTPLGYRMLEAALRERDQEENGKADSQVTLEFLYGSAPGKGFKISVYVICKKNQQASYLSKEGHENELVFRSRFHMPKSQPLLWTIRSLDVFTYSLSQNYLEQWRFLRFIQGLTSSYPSESITPRFIALKMIEMCRRDTNHHRYVYDTSVDSDVDAEGNTKLPRRLRHIHKTEVYSIMASYAEWFLAQQLVTGHKKHTYVNLRTWYQFCLKARALKSKRRASKKSVWGQPYTEKTQQTYKHTNIIDLSRFGKVEGGWEDKIERRCLRSPEPDLPDEDFVGEPEPEQIQVDEDHHGRVQYDHDMELSDVPSDDSNDTDWEFDFSPWLLQRPRLMRGATGWGCPDPDCQFSVNILDLRRSNELATKYPFLRQEFELVFTDPRVQELMMLKIGDHYEDHLRQLGIDYEETRGKNSSIKAHLRLRSNGDDASFANVDVGVKGEPGDMNIKDEPGS</sequence>
<dbReference type="Proteomes" id="UP000772434">
    <property type="component" value="Unassembled WGS sequence"/>
</dbReference>
<protein>
    <submittedName>
        <fullName evidence="1">Uncharacterized protein</fullName>
    </submittedName>
</protein>
<gene>
    <name evidence="1" type="ORF">BDP27DRAFT_1407573</name>
</gene>
<keyword evidence="2" id="KW-1185">Reference proteome</keyword>
<comment type="caution">
    <text evidence="1">The sequence shown here is derived from an EMBL/GenBank/DDBJ whole genome shotgun (WGS) entry which is preliminary data.</text>
</comment>
<evidence type="ECO:0000313" key="1">
    <source>
        <dbReference type="EMBL" id="KAF9059526.1"/>
    </source>
</evidence>